<dbReference type="SUPFAM" id="SSF158560">
    <property type="entry name" value="BH3980-like"/>
    <property type="match status" value="1"/>
</dbReference>
<dbReference type="RefSeq" id="WP_257746058.1">
    <property type="nucleotide sequence ID" value="NZ_CP102487.1"/>
</dbReference>
<sequence>MTAKWIESITGSLEQKKQYKEQSTRLKSLPQPYAKAALGIHRYLLAQSGITDGDTMVTMFTDLADLFEQAAANGTALREITGSDPADFADDFASAYGGQRWTDKERKRLAETINEAEQDT</sequence>
<proteinExistence type="predicted"/>
<organism evidence="1 2">
    <name type="scientific">Glutamicibacter halophytocola</name>
    <dbReference type="NCBI Taxonomy" id="1933880"/>
    <lineage>
        <taxon>Bacteria</taxon>
        <taxon>Bacillati</taxon>
        <taxon>Actinomycetota</taxon>
        <taxon>Actinomycetes</taxon>
        <taxon>Micrococcales</taxon>
        <taxon>Micrococcaceae</taxon>
        <taxon>Glutamicibacter</taxon>
    </lineage>
</organism>
<gene>
    <name evidence="1" type="ORF">NUH22_04485</name>
</gene>
<dbReference type="EMBL" id="CP102487">
    <property type="protein sequence ID" value="UUX59885.1"/>
    <property type="molecule type" value="Genomic_DNA"/>
</dbReference>
<name>A0AA94Y0M5_9MICC</name>
<evidence type="ECO:0000313" key="2">
    <source>
        <dbReference type="Proteomes" id="UP001060018"/>
    </source>
</evidence>
<reference evidence="1" key="1">
    <citation type="journal article" date="2022" name="Pest Manag. Sci.">
        <title>Glutamicibacter halophytocola-mediated host fitness of potato tuber moth on Solanaceae crops.</title>
        <authorList>
            <person name="Wang W."/>
            <person name="Xiao G."/>
            <person name="Du G."/>
            <person name="Chang L."/>
            <person name="Yang Y."/>
            <person name="Ye J."/>
            <person name="Chen B."/>
        </authorList>
    </citation>
    <scope>NUCLEOTIDE SEQUENCE</scope>
    <source>
        <strain evidence="1">S2</strain>
    </source>
</reference>
<dbReference type="Proteomes" id="UP001060018">
    <property type="component" value="Chromosome"/>
</dbReference>
<dbReference type="AlphaFoldDB" id="A0AA94Y0M5"/>
<dbReference type="Pfam" id="PF06304">
    <property type="entry name" value="DUF1048"/>
    <property type="match status" value="1"/>
</dbReference>
<protein>
    <submittedName>
        <fullName evidence="1">DUF1048 domain-containing protein</fullName>
    </submittedName>
</protein>
<evidence type="ECO:0000313" key="1">
    <source>
        <dbReference type="EMBL" id="UUX59885.1"/>
    </source>
</evidence>
<accession>A0AA94Y0M5</accession>
<dbReference type="InterPro" id="IPR008316">
    <property type="entry name" value="UCP029876"/>
</dbReference>
<dbReference type="Gene3D" id="1.10.1900.10">
    <property type="entry name" value="c-terminal domain of poly(a) binding protein"/>
    <property type="match status" value="1"/>
</dbReference>